<name>A0A7S0L962_9EUKA</name>
<accession>A0A7S0L962</accession>
<evidence type="ECO:0000256" key="1">
    <source>
        <dbReference type="SAM" id="SignalP"/>
    </source>
</evidence>
<reference evidence="2" key="1">
    <citation type="submission" date="2021-01" db="EMBL/GenBank/DDBJ databases">
        <authorList>
            <person name="Corre E."/>
            <person name="Pelletier E."/>
            <person name="Niang G."/>
            <person name="Scheremetjew M."/>
            <person name="Finn R."/>
            <person name="Kale V."/>
            <person name="Holt S."/>
            <person name="Cochrane G."/>
            <person name="Meng A."/>
            <person name="Brown T."/>
            <person name="Cohen L."/>
        </authorList>
    </citation>
    <scope>NUCLEOTIDE SEQUENCE</scope>
    <source>
        <strain evidence="2">PLY182g</strain>
    </source>
</reference>
<protein>
    <submittedName>
        <fullName evidence="2">Uncharacterized protein</fullName>
    </submittedName>
</protein>
<feature type="chain" id="PRO_5030851901" evidence="1">
    <location>
        <begin position="18"/>
        <end position="130"/>
    </location>
</feature>
<gene>
    <name evidence="2" type="ORF">CPEL01642_LOCUS9233</name>
</gene>
<keyword evidence="1" id="KW-0732">Signal</keyword>
<evidence type="ECO:0000313" key="2">
    <source>
        <dbReference type="EMBL" id="CAD8605898.1"/>
    </source>
</evidence>
<dbReference type="EMBL" id="HBEY01019231">
    <property type="protein sequence ID" value="CAD8605898.1"/>
    <property type="molecule type" value="Transcribed_RNA"/>
</dbReference>
<sequence length="130" mass="14392">MLLLASTFVTGMQLSWTAHSPASSVTERLHLRRSAISLIDAVAAPEFDSYERECFGNAEEGCDAWYYGEDPNSTRSTTILPSDEQLASLKAAGQAALDLRKERDAQAQEVLERLRMGVSRHETSERLSES</sequence>
<proteinExistence type="predicted"/>
<feature type="signal peptide" evidence="1">
    <location>
        <begin position="1"/>
        <end position="17"/>
    </location>
</feature>
<organism evidence="2">
    <name type="scientific">Coccolithus braarudii</name>
    <dbReference type="NCBI Taxonomy" id="221442"/>
    <lineage>
        <taxon>Eukaryota</taxon>
        <taxon>Haptista</taxon>
        <taxon>Haptophyta</taxon>
        <taxon>Prymnesiophyceae</taxon>
        <taxon>Coccolithales</taxon>
        <taxon>Coccolithaceae</taxon>
        <taxon>Coccolithus</taxon>
    </lineage>
</organism>
<dbReference type="AlphaFoldDB" id="A0A7S0L962"/>